<dbReference type="PANTHER" id="PTHR43313">
    <property type="entry name" value="SHORT-CHAIN DEHYDROGENASE/REDUCTASE FAMILY 9C"/>
    <property type="match status" value="1"/>
</dbReference>
<dbReference type="Pfam" id="PF00106">
    <property type="entry name" value="adh_short"/>
    <property type="match status" value="1"/>
</dbReference>
<dbReference type="PANTHER" id="PTHR43313:SF1">
    <property type="entry name" value="3BETA-HYDROXYSTEROID DEHYDROGENASE DHS-16"/>
    <property type="match status" value="1"/>
</dbReference>
<dbReference type="PRINTS" id="PR00080">
    <property type="entry name" value="SDRFAMILY"/>
</dbReference>
<comment type="caution">
    <text evidence="3">The sequence shown here is derived from an EMBL/GenBank/DDBJ whole genome shotgun (WGS) entry which is preliminary data.</text>
</comment>
<keyword evidence="4" id="KW-1185">Reference proteome</keyword>
<evidence type="ECO:0000256" key="1">
    <source>
        <dbReference type="RuleBase" id="RU000363"/>
    </source>
</evidence>
<name>A0ABQ6ME51_9STRA</name>
<dbReference type="InterPro" id="IPR002347">
    <property type="entry name" value="SDR_fam"/>
</dbReference>
<keyword evidence="2" id="KW-0472">Membrane</keyword>
<keyword evidence="2" id="KW-1133">Transmembrane helix</keyword>
<reference evidence="3 4" key="1">
    <citation type="journal article" date="2023" name="Commun. Biol.">
        <title>Genome analysis of Parmales, the sister group of diatoms, reveals the evolutionary specialization of diatoms from phago-mixotrophs to photoautotrophs.</title>
        <authorList>
            <person name="Ban H."/>
            <person name="Sato S."/>
            <person name="Yoshikawa S."/>
            <person name="Yamada K."/>
            <person name="Nakamura Y."/>
            <person name="Ichinomiya M."/>
            <person name="Sato N."/>
            <person name="Blanc-Mathieu R."/>
            <person name="Endo H."/>
            <person name="Kuwata A."/>
            <person name="Ogata H."/>
        </authorList>
    </citation>
    <scope>NUCLEOTIDE SEQUENCE [LARGE SCALE GENOMIC DNA]</scope>
</reference>
<dbReference type="EMBL" id="BRYB01002712">
    <property type="protein sequence ID" value="GMI24393.1"/>
    <property type="molecule type" value="Genomic_DNA"/>
</dbReference>
<feature type="transmembrane region" description="Helical" evidence="2">
    <location>
        <begin position="20"/>
        <end position="40"/>
    </location>
</feature>
<dbReference type="Gene3D" id="3.40.50.720">
    <property type="entry name" value="NAD(P)-binding Rossmann-like Domain"/>
    <property type="match status" value="1"/>
</dbReference>
<proteinExistence type="inferred from homology"/>
<evidence type="ECO:0000313" key="4">
    <source>
        <dbReference type="Proteomes" id="UP001165060"/>
    </source>
</evidence>
<sequence length="399" mass="43692">MNDLIHDYAPLNSIYYVFHWSTFLIIGALVGVPFLIFLYLPYSLLKSIFSPLKKALSSPPPEPTDDHATLAVLISGCDTGFGRDLAERLLTSVPPPTTKHKSRSYKIFALCLRDDSCSKINALNETADPKYGNEVVGVQVDVTSDSSVSAAVSGAVLPWLNESSDRILHAVVNNAGIGTPGFVDMLNVQPAFSSPHSYRNDMEVNFYGMIRLTQAALPILKAQSTRKSASRYRRAVIVNVTSMAGLVASPNMSAYTCSKHAAEAFSTCLKLELKDFNISVTTVNPSFHGTPLVANIGDSVSRLYNDLARSNPGLFDEYGSEYIDETRKISIRSSQACEWRAANVSKALEKVVYASSSGQVLVGSDAKYMIATLRHLPVFVQDALLNVAFFRWNRPKAMM</sequence>
<keyword evidence="2" id="KW-0812">Transmembrane</keyword>
<comment type="similarity">
    <text evidence="1">Belongs to the short-chain dehydrogenases/reductases (SDR) family.</text>
</comment>
<organism evidence="3 4">
    <name type="scientific">Tetraparma gracilis</name>
    <dbReference type="NCBI Taxonomy" id="2962635"/>
    <lineage>
        <taxon>Eukaryota</taxon>
        <taxon>Sar</taxon>
        <taxon>Stramenopiles</taxon>
        <taxon>Ochrophyta</taxon>
        <taxon>Bolidophyceae</taxon>
        <taxon>Parmales</taxon>
        <taxon>Triparmaceae</taxon>
        <taxon>Tetraparma</taxon>
    </lineage>
</organism>
<dbReference type="SUPFAM" id="SSF51735">
    <property type="entry name" value="NAD(P)-binding Rossmann-fold domains"/>
    <property type="match status" value="1"/>
</dbReference>
<evidence type="ECO:0000313" key="3">
    <source>
        <dbReference type="EMBL" id="GMI24393.1"/>
    </source>
</evidence>
<gene>
    <name evidence="3" type="ORF">TeGR_g2324</name>
</gene>
<protein>
    <submittedName>
        <fullName evidence="3">Uncharacterized protein</fullName>
    </submittedName>
</protein>
<evidence type="ECO:0000256" key="2">
    <source>
        <dbReference type="SAM" id="Phobius"/>
    </source>
</evidence>
<dbReference type="InterPro" id="IPR036291">
    <property type="entry name" value="NAD(P)-bd_dom_sf"/>
</dbReference>
<dbReference type="Proteomes" id="UP001165060">
    <property type="component" value="Unassembled WGS sequence"/>
</dbReference>
<dbReference type="PRINTS" id="PR00081">
    <property type="entry name" value="GDHRDH"/>
</dbReference>
<accession>A0ABQ6ME51</accession>